<comment type="caution">
    <text evidence="1">The sequence shown here is derived from an EMBL/GenBank/DDBJ whole genome shotgun (WGS) entry which is preliminary data.</text>
</comment>
<dbReference type="Pfam" id="PF10618">
    <property type="entry name" value="Tail_tube"/>
    <property type="match status" value="1"/>
</dbReference>
<evidence type="ECO:0000313" key="1">
    <source>
        <dbReference type="EMBL" id="OQS44027.1"/>
    </source>
</evidence>
<dbReference type="Proteomes" id="UP000192721">
    <property type="component" value="Unassembled WGS sequence"/>
</dbReference>
<evidence type="ECO:0008006" key="3">
    <source>
        <dbReference type="Google" id="ProtNLM"/>
    </source>
</evidence>
<sequence>MAKMTGLCSIKLNGANKRSKPGATLKPGGAIREPVTDSNGVCGLAVKEYKPGEIKFTIQHGSDEDVVALQNLEGVTALFETDSGQRYMVRDAGTVGEVEIKGNEVELTLAGQPAERV</sequence>
<proteinExistence type="predicted"/>
<dbReference type="AlphaFoldDB" id="A0A1W0DAJ6"/>
<gene>
    <name evidence="1" type="ORF">B0T45_00005</name>
</gene>
<accession>A0A1W0DAJ6</accession>
<dbReference type="RefSeq" id="WP_081554205.1">
    <property type="nucleotide sequence ID" value="NZ_LXRL01000046.1"/>
</dbReference>
<name>A0A1W0DAJ6_9NEIS</name>
<dbReference type="InterPro" id="IPR019596">
    <property type="entry name" value="Phage_Mu_GpM_tail_tub"/>
</dbReference>
<reference evidence="1 2" key="1">
    <citation type="submission" date="2017-02" db="EMBL/GenBank/DDBJ databases">
        <title>Chromobacterium haemolyticum H5244.</title>
        <authorList>
            <person name="Gulvik C.A."/>
        </authorList>
    </citation>
    <scope>NUCLEOTIDE SEQUENCE [LARGE SCALE GENOMIC DNA]</scope>
    <source>
        <strain evidence="1 2">H5244</strain>
    </source>
</reference>
<protein>
    <recommendedName>
        <fullName evidence="3">Phage tail protein</fullName>
    </recommendedName>
</protein>
<evidence type="ECO:0000313" key="2">
    <source>
        <dbReference type="Proteomes" id="UP000192721"/>
    </source>
</evidence>
<organism evidence="1 2">
    <name type="scientific">Chromobacterium haemolyticum</name>
    <dbReference type="NCBI Taxonomy" id="394935"/>
    <lineage>
        <taxon>Bacteria</taxon>
        <taxon>Pseudomonadati</taxon>
        <taxon>Pseudomonadota</taxon>
        <taxon>Betaproteobacteria</taxon>
        <taxon>Neisseriales</taxon>
        <taxon>Chromobacteriaceae</taxon>
        <taxon>Chromobacterium</taxon>
    </lineage>
</organism>
<dbReference type="EMBL" id="MUKV01000001">
    <property type="protein sequence ID" value="OQS44027.1"/>
    <property type="molecule type" value="Genomic_DNA"/>
</dbReference>